<dbReference type="OrthoDB" id="9772924at2"/>
<dbReference type="AlphaFoldDB" id="A0A1M6LQX3"/>
<dbReference type="EMBL" id="FRAG01000007">
    <property type="protein sequence ID" value="SHJ73614.1"/>
    <property type="molecule type" value="Genomic_DNA"/>
</dbReference>
<dbReference type="InterPro" id="IPR039424">
    <property type="entry name" value="SBP_5"/>
</dbReference>
<sequence>MVTRFKKCFSFLLIFLLIFNLAACSSTKNTVKEENQKEVKEEAFTEKTKVPEINLWITSQTYDPVRYEAGLMIANSWKKLGFKVNTTALEWATMSSEGMKAHKHDAFMIQWGGKAERIDPFHWLYSLHHSSEAVEGGYNIAGYENPEYDKLAEEFASNMDWEVRKQKAYKMQEILAQDVPQPPLVHRKLTMAYNKENFENAIMAMGEGLYSFWNWVNITPKVDRKIIRFGTVSDLKLLNPLTTKTGQDIYMLRLIYDPLIRIDRDGKPIPWAAQSYRTVDDKIIEVVLRDGMKFHDGKAVTVDDVKFTFDFAREVKSPYYLSKLKKLDKVEKVDDKTIRFVLKEPFAPFISNGLALVGILPKHIWEKEYKERGAEGILSWENLPAIGSGPYKYEYWRPNEEFKLSSFDEHFNAPKVKGILRIPYAQTYGVVQGLKSGEIDVAGLNLLPLQIEELKDSSFLAFDEIDDQGYYMLHYNMRKAPFNDVNVRRALTYAIPKDQIIELVFGGRAVPAYSTVAAVNKFWHNENVEKLGNDIEKAREILKEAGFRWDKEGKIYFPKDYKVKGYYSDN</sequence>
<feature type="domain" description="Solute-binding protein family 5" evidence="3">
    <location>
        <begin position="267"/>
        <end position="559"/>
    </location>
</feature>
<feature type="signal peptide" evidence="2">
    <location>
        <begin position="1"/>
        <end position="22"/>
    </location>
</feature>
<evidence type="ECO:0000256" key="2">
    <source>
        <dbReference type="SAM" id="SignalP"/>
    </source>
</evidence>
<dbReference type="GO" id="GO:0005886">
    <property type="term" value="C:plasma membrane"/>
    <property type="evidence" value="ECO:0007669"/>
    <property type="project" value="UniProtKB-SubCell"/>
</dbReference>
<organism evidence="4 5">
    <name type="scientific">Paramaledivibacter caminithermalis (strain DSM 15212 / CIP 107654 / DViRD3)</name>
    <name type="common">Clostridium caminithermale</name>
    <dbReference type="NCBI Taxonomy" id="1121301"/>
    <lineage>
        <taxon>Bacteria</taxon>
        <taxon>Bacillati</taxon>
        <taxon>Bacillota</taxon>
        <taxon>Clostridia</taxon>
        <taxon>Peptostreptococcales</taxon>
        <taxon>Caminicellaceae</taxon>
        <taxon>Paramaledivibacter</taxon>
    </lineage>
</organism>
<proteinExistence type="predicted"/>
<dbReference type="Pfam" id="PF00496">
    <property type="entry name" value="SBP_bac_5"/>
    <property type="match status" value="2"/>
</dbReference>
<evidence type="ECO:0000313" key="4">
    <source>
        <dbReference type="EMBL" id="SHJ73614.1"/>
    </source>
</evidence>
<dbReference type="SUPFAM" id="SSF53850">
    <property type="entry name" value="Periplasmic binding protein-like II"/>
    <property type="match status" value="2"/>
</dbReference>
<keyword evidence="5" id="KW-1185">Reference proteome</keyword>
<name>A0A1M6LQX3_PARC5</name>
<comment type="subcellular location">
    <subcellularLocation>
        <location evidence="1">Cell membrane</location>
        <topology evidence="1">Lipid-anchor</topology>
    </subcellularLocation>
</comment>
<keyword evidence="2" id="KW-0732">Signal</keyword>
<evidence type="ECO:0000256" key="1">
    <source>
        <dbReference type="ARBA" id="ARBA00004193"/>
    </source>
</evidence>
<dbReference type="PROSITE" id="PS01040">
    <property type="entry name" value="SBP_BACTERIAL_5"/>
    <property type="match status" value="1"/>
</dbReference>
<dbReference type="Proteomes" id="UP000184465">
    <property type="component" value="Unassembled WGS sequence"/>
</dbReference>
<dbReference type="Gene3D" id="3.10.105.10">
    <property type="entry name" value="Dipeptide-binding Protein, Domain 3"/>
    <property type="match status" value="2"/>
</dbReference>
<dbReference type="STRING" id="1121301.SAMN02745912_00905"/>
<feature type="chain" id="PRO_5039099017" evidence="2">
    <location>
        <begin position="23"/>
        <end position="570"/>
    </location>
</feature>
<dbReference type="GO" id="GO:1904680">
    <property type="term" value="F:peptide transmembrane transporter activity"/>
    <property type="evidence" value="ECO:0007669"/>
    <property type="project" value="TreeGrafter"/>
</dbReference>
<feature type="domain" description="Solute-binding protein family 5" evidence="3">
    <location>
        <begin position="40"/>
        <end position="125"/>
    </location>
</feature>
<reference evidence="5" key="1">
    <citation type="submission" date="2016-11" db="EMBL/GenBank/DDBJ databases">
        <authorList>
            <person name="Varghese N."/>
            <person name="Submissions S."/>
        </authorList>
    </citation>
    <scope>NUCLEOTIDE SEQUENCE [LARGE SCALE GENOMIC DNA]</scope>
    <source>
        <strain evidence="5">DSM 15212 / CIP 107654 / DViRD3</strain>
    </source>
</reference>
<dbReference type="Gene3D" id="3.40.190.10">
    <property type="entry name" value="Periplasmic binding protein-like II"/>
    <property type="match status" value="2"/>
</dbReference>
<dbReference type="InterPro" id="IPR000914">
    <property type="entry name" value="SBP_5_dom"/>
</dbReference>
<dbReference type="RefSeq" id="WP_073147408.1">
    <property type="nucleotide sequence ID" value="NZ_FRAG01000007.1"/>
</dbReference>
<protein>
    <submittedName>
        <fullName evidence="4">Peptide/nickel transport system substrate-binding protein</fullName>
    </submittedName>
</protein>
<evidence type="ECO:0000259" key="3">
    <source>
        <dbReference type="Pfam" id="PF00496"/>
    </source>
</evidence>
<dbReference type="GO" id="GO:0015833">
    <property type="term" value="P:peptide transport"/>
    <property type="evidence" value="ECO:0007669"/>
    <property type="project" value="TreeGrafter"/>
</dbReference>
<accession>A0A1M6LQX3</accession>
<dbReference type="InterPro" id="IPR023765">
    <property type="entry name" value="SBP_5_CS"/>
</dbReference>
<evidence type="ECO:0000313" key="5">
    <source>
        <dbReference type="Proteomes" id="UP000184465"/>
    </source>
</evidence>
<dbReference type="CDD" id="cd00995">
    <property type="entry name" value="PBP2_NikA_DppA_OppA_like"/>
    <property type="match status" value="1"/>
</dbReference>
<gene>
    <name evidence="4" type="ORF">SAMN02745912_00905</name>
</gene>
<dbReference type="PANTHER" id="PTHR30290">
    <property type="entry name" value="PERIPLASMIC BINDING COMPONENT OF ABC TRANSPORTER"/>
    <property type="match status" value="1"/>
</dbReference>